<dbReference type="AlphaFoldDB" id="A0AA39T673"/>
<feature type="compositionally biased region" description="Basic residues" evidence="2">
    <location>
        <begin position="247"/>
        <end position="258"/>
    </location>
</feature>
<sequence length="975" mass="108028">MAPRTRKSRETSKTPSELPQQDSQNVTITNIEESQASKRKRGCTKMKTIAVDPSSRIEVQFNSLGQAYGDGSVSLSSFLGPLVREIVPYTLVDWRKLPKDTRVILCQCIQPVFSNPAVLEFTCFNPQVFPRRPFLLRSASSSFFTTSRLVFMDSGARYRLFTVGMIAIERNDAFTASVVHRLLDEPRFDQPRYTDADISGLFPERPATSEVPPASEIPSASASSSPPYSYQPEAWSDSSACTDIHPSRRPGKRMTTRKVYKDSYSRESRVAAQRITEDDIEEKHRAARIPFSPERICIYDVEPNVVGPDEIMRYMRRFDLDSNEVSLIPAEGQAAWNPPPGHVAIYGSMLTCGVTLPLQPFITWFLAEARLALAQLTPNSYRILMCMWHMWHRMKRPPPTPREVRHFYSLRPMGKTGIYFLQSNQPEFWIPKNIVVKGKDWGQSISFDLDGTQMTCRVPRYFCTPQWNHLTSAFTDEELKTLARAAVRPLEKRGKPYLYKEGKMIKASLFPQISACRRRHIISDALARRMKGIVEASRKAVLRQRDAGIAPPEDESDEGTPENLPEGDDEEGVPDYVPEEAHDQEPTVCLAGAEGVSGNFGVSRTSADSGNPVGPSSKGKEKVGDLPEPEQANLPSGSGSPHSAVDMPNVPFEAVGGPSGVVAPEFPTSVEPNRSSSEIPASADPISTPGDSNTEAGQTGKRKASFSSGRPFPKIPRVVTYVNSSSEDEGEGDASVTPPREQVRESAGGSTDLLRAAPSAELPEGDVGGMGSSPQIDDPTPETIFRAMASGRAYIGEDHWSHFRTETVSDRLRNFFNSASYMVAEMSGACQAGEAQAETIRRLEAQLKESEDHCSRAELARQEEAKSSEMLLNQCLARQMEAEQRASSAAEDVRTLQDQLSSTREALLRAEQNAEDAKSAYERRIDDLECQALTAKELSKGARLEMELQSVDRFKRSPAYDALLLREFRSGDTNP</sequence>
<feature type="compositionally biased region" description="Polar residues" evidence="2">
    <location>
        <begin position="670"/>
        <end position="679"/>
    </location>
</feature>
<dbReference type="Proteomes" id="UP001168877">
    <property type="component" value="Unassembled WGS sequence"/>
</dbReference>
<reference evidence="3" key="1">
    <citation type="journal article" date="2022" name="Plant J.">
        <title>Strategies of tolerance reflected in two North American maple genomes.</title>
        <authorList>
            <person name="McEvoy S.L."/>
            <person name="Sezen U.U."/>
            <person name="Trouern-Trend A."/>
            <person name="McMahon S.M."/>
            <person name="Schaberg P.G."/>
            <person name="Yang J."/>
            <person name="Wegrzyn J.L."/>
            <person name="Swenson N.G."/>
        </authorList>
    </citation>
    <scope>NUCLEOTIDE SEQUENCE</scope>
    <source>
        <strain evidence="3">NS2018</strain>
    </source>
</reference>
<organism evidence="3 4">
    <name type="scientific">Acer saccharum</name>
    <name type="common">Sugar maple</name>
    <dbReference type="NCBI Taxonomy" id="4024"/>
    <lineage>
        <taxon>Eukaryota</taxon>
        <taxon>Viridiplantae</taxon>
        <taxon>Streptophyta</taxon>
        <taxon>Embryophyta</taxon>
        <taxon>Tracheophyta</taxon>
        <taxon>Spermatophyta</taxon>
        <taxon>Magnoliopsida</taxon>
        <taxon>eudicotyledons</taxon>
        <taxon>Gunneridae</taxon>
        <taxon>Pentapetalae</taxon>
        <taxon>rosids</taxon>
        <taxon>malvids</taxon>
        <taxon>Sapindales</taxon>
        <taxon>Sapindaceae</taxon>
        <taxon>Hippocastanoideae</taxon>
        <taxon>Acereae</taxon>
        <taxon>Acer</taxon>
    </lineage>
</organism>
<feature type="region of interest" description="Disordered" evidence="2">
    <location>
        <begin position="600"/>
        <end position="755"/>
    </location>
</feature>
<feature type="region of interest" description="Disordered" evidence="2">
    <location>
        <begin position="199"/>
        <end position="260"/>
    </location>
</feature>
<reference evidence="3" key="2">
    <citation type="submission" date="2023-06" db="EMBL/GenBank/DDBJ databases">
        <authorList>
            <person name="Swenson N.G."/>
            <person name="Wegrzyn J.L."/>
            <person name="Mcevoy S.L."/>
        </authorList>
    </citation>
    <scope>NUCLEOTIDE SEQUENCE</scope>
    <source>
        <strain evidence="3">NS2018</strain>
        <tissue evidence="3">Leaf</tissue>
    </source>
</reference>
<evidence type="ECO:0000313" key="3">
    <source>
        <dbReference type="EMBL" id="KAK0602963.1"/>
    </source>
</evidence>
<dbReference type="EMBL" id="JAUESC010000003">
    <property type="protein sequence ID" value="KAK0602963.1"/>
    <property type="molecule type" value="Genomic_DNA"/>
</dbReference>
<proteinExistence type="predicted"/>
<gene>
    <name evidence="3" type="ORF">LWI29_038555</name>
</gene>
<feature type="region of interest" description="Disordered" evidence="2">
    <location>
        <begin position="1"/>
        <end position="39"/>
    </location>
</feature>
<name>A0AA39T673_ACESA</name>
<feature type="region of interest" description="Disordered" evidence="2">
    <location>
        <begin position="544"/>
        <end position="584"/>
    </location>
</feature>
<comment type="caution">
    <text evidence="3">The sequence shown here is derived from an EMBL/GenBank/DDBJ whole genome shotgun (WGS) entry which is preliminary data.</text>
</comment>
<evidence type="ECO:0000313" key="4">
    <source>
        <dbReference type="Proteomes" id="UP001168877"/>
    </source>
</evidence>
<feature type="compositionally biased region" description="Polar residues" evidence="2">
    <location>
        <begin position="13"/>
        <end position="34"/>
    </location>
</feature>
<evidence type="ECO:0000256" key="1">
    <source>
        <dbReference type="SAM" id="Coils"/>
    </source>
</evidence>
<keyword evidence="4" id="KW-1185">Reference proteome</keyword>
<feature type="compositionally biased region" description="Polar residues" evidence="2">
    <location>
        <begin position="600"/>
        <end position="609"/>
    </location>
</feature>
<feature type="compositionally biased region" description="Acidic residues" evidence="2">
    <location>
        <begin position="552"/>
        <end position="573"/>
    </location>
</feature>
<feature type="compositionally biased region" description="Low complexity" evidence="2">
    <location>
        <begin position="209"/>
        <end position="234"/>
    </location>
</feature>
<keyword evidence="1" id="KW-0175">Coiled coil</keyword>
<accession>A0AA39T673</accession>
<feature type="coiled-coil region" evidence="1">
    <location>
        <begin position="840"/>
        <end position="938"/>
    </location>
</feature>
<protein>
    <submittedName>
        <fullName evidence="3">Uncharacterized protein</fullName>
    </submittedName>
</protein>
<evidence type="ECO:0000256" key="2">
    <source>
        <dbReference type="SAM" id="MobiDB-lite"/>
    </source>
</evidence>